<reference evidence="1 2" key="1">
    <citation type="submission" date="2017-09" db="EMBL/GenBank/DDBJ databases">
        <title>Bacterial strain isolated from the female urinary microbiota.</title>
        <authorList>
            <person name="Thomas-White K."/>
            <person name="Kumar N."/>
            <person name="Forster S."/>
            <person name="Putonti C."/>
            <person name="Lawley T."/>
            <person name="Wolfe A.J."/>
        </authorList>
    </citation>
    <scope>NUCLEOTIDE SEQUENCE [LARGE SCALE GENOMIC DNA]</scope>
    <source>
        <strain evidence="1 2">UMB0908</strain>
    </source>
</reference>
<evidence type="ECO:0000313" key="2">
    <source>
        <dbReference type="Proteomes" id="UP000235363"/>
    </source>
</evidence>
<name>A0A2N6SXI9_9CORY</name>
<dbReference type="EMBL" id="PNHF01000022">
    <property type="protein sequence ID" value="PMC61726.1"/>
    <property type="molecule type" value="Genomic_DNA"/>
</dbReference>
<gene>
    <name evidence="1" type="ORF">CJ204_09490</name>
</gene>
<comment type="caution">
    <text evidence="1">The sequence shown here is derived from an EMBL/GenBank/DDBJ whole genome shotgun (WGS) entry which is preliminary data.</text>
</comment>
<dbReference type="Proteomes" id="UP000235363">
    <property type="component" value="Unassembled WGS sequence"/>
</dbReference>
<dbReference type="AlphaFoldDB" id="A0A2N6SXI9"/>
<protein>
    <submittedName>
        <fullName evidence="1">Uncharacterized protein</fullName>
    </submittedName>
</protein>
<dbReference type="RefSeq" id="WP_102213780.1">
    <property type="nucleotide sequence ID" value="NZ_PNHF01000022.1"/>
</dbReference>
<organism evidence="1 2">
    <name type="scientific">Corynebacterium xerosis</name>
    <dbReference type="NCBI Taxonomy" id="1725"/>
    <lineage>
        <taxon>Bacteria</taxon>
        <taxon>Bacillati</taxon>
        <taxon>Actinomycetota</taxon>
        <taxon>Actinomycetes</taxon>
        <taxon>Mycobacteriales</taxon>
        <taxon>Corynebacteriaceae</taxon>
        <taxon>Corynebacterium</taxon>
    </lineage>
</organism>
<sequence>MKPFTAEDIERAIRRYNAWPETGALPPGEPRPSNPEHKRSLSWDICFSHFQGSPLNKSSAELDRLHLGYYLASWGMLRGSTFLLKSTNALYYDGAIDVIRRYSADLGDGGLKGFDIDHYGGKDDDRVMVERFSTAWRELHEALSTTSNSPSLTLMTKILAGVWGCIPALDERARRSLKLLRSDGDAKFAENRNVNSQLSVLPGRLSFLKSLYDEHESDFEKIRDRIKIFDPTTGKYTDDPVPKAKLLDMFLFQYATSTGS</sequence>
<evidence type="ECO:0000313" key="1">
    <source>
        <dbReference type="EMBL" id="PMC61726.1"/>
    </source>
</evidence>
<accession>A0A2N6SXI9</accession>
<proteinExistence type="predicted"/>